<evidence type="ECO:0000256" key="1">
    <source>
        <dbReference type="ARBA" id="ARBA00004479"/>
    </source>
</evidence>
<evidence type="ECO:0000256" key="3">
    <source>
        <dbReference type="ARBA" id="ARBA00022729"/>
    </source>
</evidence>
<keyword evidence="7" id="KW-0325">Glycoprotein</keyword>
<sequence>MHFADLSSHSIVMNESSNGAPTLEINAITMSSCQIGPQFPTWLPILTTLTGFRFLNLSQSHLFGKILEKARNMILLESLDL</sequence>
<gene>
    <name evidence="8" type="ORF">CFP56_031441</name>
</gene>
<evidence type="ECO:0000313" key="9">
    <source>
        <dbReference type="Proteomes" id="UP000237347"/>
    </source>
</evidence>
<evidence type="ECO:0000256" key="6">
    <source>
        <dbReference type="ARBA" id="ARBA00023170"/>
    </source>
</evidence>
<accession>A0AAW0LU91</accession>
<dbReference type="PANTHER" id="PTHR48063:SF112">
    <property type="entry name" value="RECEPTOR LIKE PROTEIN 30-LIKE"/>
    <property type="match status" value="1"/>
</dbReference>
<name>A0AAW0LU91_QUESU</name>
<dbReference type="InterPro" id="IPR032675">
    <property type="entry name" value="LRR_dom_sf"/>
</dbReference>
<keyword evidence="3" id="KW-0732">Signal</keyword>
<dbReference type="Gene3D" id="3.80.10.10">
    <property type="entry name" value="Ribonuclease Inhibitor"/>
    <property type="match status" value="1"/>
</dbReference>
<organism evidence="8 9">
    <name type="scientific">Quercus suber</name>
    <name type="common">Cork oak</name>
    <dbReference type="NCBI Taxonomy" id="58331"/>
    <lineage>
        <taxon>Eukaryota</taxon>
        <taxon>Viridiplantae</taxon>
        <taxon>Streptophyta</taxon>
        <taxon>Embryophyta</taxon>
        <taxon>Tracheophyta</taxon>
        <taxon>Spermatophyta</taxon>
        <taxon>Magnoliopsida</taxon>
        <taxon>eudicotyledons</taxon>
        <taxon>Gunneridae</taxon>
        <taxon>Pentapetalae</taxon>
        <taxon>rosids</taxon>
        <taxon>fabids</taxon>
        <taxon>Fagales</taxon>
        <taxon>Fagaceae</taxon>
        <taxon>Quercus</taxon>
    </lineage>
</organism>
<reference evidence="8 9" key="1">
    <citation type="journal article" date="2018" name="Sci. Data">
        <title>The draft genome sequence of cork oak.</title>
        <authorList>
            <person name="Ramos A.M."/>
            <person name="Usie A."/>
            <person name="Barbosa P."/>
            <person name="Barros P.M."/>
            <person name="Capote T."/>
            <person name="Chaves I."/>
            <person name="Simoes F."/>
            <person name="Abreu I."/>
            <person name="Carrasquinho I."/>
            <person name="Faro C."/>
            <person name="Guimaraes J.B."/>
            <person name="Mendonca D."/>
            <person name="Nobrega F."/>
            <person name="Rodrigues L."/>
            <person name="Saibo N.J.M."/>
            <person name="Varela M.C."/>
            <person name="Egas C."/>
            <person name="Matos J."/>
            <person name="Miguel C.M."/>
            <person name="Oliveira M.M."/>
            <person name="Ricardo C.P."/>
            <person name="Goncalves S."/>
        </authorList>
    </citation>
    <scope>NUCLEOTIDE SEQUENCE [LARGE SCALE GENOMIC DNA]</scope>
    <source>
        <strain evidence="9">cv. HL8</strain>
    </source>
</reference>
<evidence type="ECO:0000256" key="4">
    <source>
        <dbReference type="ARBA" id="ARBA00022989"/>
    </source>
</evidence>
<protein>
    <submittedName>
        <fullName evidence="8">Uncharacterized protein</fullName>
    </submittedName>
</protein>
<dbReference type="Proteomes" id="UP000237347">
    <property type="component" value="Unassembled WGS sequence"/>
</dbReference>
<evidence type="ECO:0000313" key="8">
    <source>
        <dbReference type="EMBL" id="KAK7854576.1"/>
    </source>
</evidence>
<comment type="subcellular location">
    <subcellularLocation>
        <location evidence="1">Membrane</location>
        <topology evidence="1">Single-pass type I membrane protein</topology>
    </subcellularLocation>
</comment>
<keyword evidence="6" id="KW-0675">Receptor</keyword>
<comment type="caution">
    <text evidence="8">The sequence shown here is derived from an EMBL/GenBank/DDBJ whole genome shotgun (WGS) entry which is preliminary data.</text>
</comment>
<evidence type="ECO:0000256" key="5">
    <source>
        <dbReference type="ARBA" id="ARBA00023136"/>
    </source>
</evidence>
<evidence type="ECO:0000256" key="7">
    <source>
        <dbReference type="ARBA" id="ARBA00023180"/>
    </source>
</evidence>
<dbReference type="AlphaFoldDB" id="A0AAW0LU91"/>
<proteinExistence type="predicted"/>
<keyword evidence="9" id="KW-1185">Reference proteome</keyword>
<dbReference type="GO" id="GO:0016020">
    <property type="term" value="C:membrane"/>
    <property type="evidence" value="ECO:0007669"/>
    <property type="project" value="UniProtKB-SubCell"/>
</dbReference>
<evidence type="ECO:0000256" key="2">
    <source>
        <dbReference type="ARBA" id="ARBA00022692"/>
    </source>
</evidence>
<dbReference type="InterPro" id="IPR046956">
    <property type="entry name" value="RLP23-like"/>
</dbReference>
<dbReference type="EMBL" id="PKMF04000053">
    <property type="protein sequence ID" value="KAK7854576.1"/>
    <property type="molecule type" value="Genomic_DNA"/>
</dbReference>
<keyword evidence="2" id="KW-0812">Transmembrane</keyword>
<keyword evidence="5" id="KW-0472">Membrane</keyword>
<dbReference type="PANTHER" id="PTHR48063">
    <property type="entry name" value="LRR RECEPTOR-LIKE KINASE"/>
    <property type="match status" value="1"/>
</dbReference>
<keyword evidence="4" id="KW-1133">Transmembrane helix</keyword>